<evidence type="ECO:0000313" key="6">
    <source>
        <dbReference type="Proteomes" id="UP001198983"/>
    </source>
</evidence>
<evidence type="ECO:0000256" key="3">
    <source>
        <dbReference type="ARBA" id="ARBA00022840"/>
    </source>
</evidence>
<keyword evidence="3 5" id="KW-0067">ATP-binding</keyword>
<feature type="domain" description="ABC transporter" evidence="4">
    <location>
        <begin position="7"/>
        <end position="250"/>
    </location>
</feature>
<dbReference type="RefSeq" id="WP_228417057.1">
    <property type="nucleotide sequence ID" value="NZ_CP081135.1"/>
</dbReference>
<dbReference type="InterPro" id="IPR050319">
    <property type="entry name" value="ABC_transp_ATP-bind"/>
</dbReference>
<dbReference type="Pfam" id="PF00005">
    <property type="entry name" value="ABC_tran"/>
    <property type="match status" value="1"/>
</dbReference>
<evidence type="ECO:0000256" key="2">
    <source>
        <dbReference type="ARBA" id="ARBA00022741"/>
    </source>
</evidence>
<dbReference type="GO" id="GO:0005524">
    <property type="term" value="F:ATP binding"/>
    <property type="evidence" value="ECO:0007669"/>
    <property type="project" value="UniProtKB-KW"/>
</dbReference>
<dbReference type="CDD" id="cd03257">
    <property type="entry name" value="ABC_NikE_OppD_transporters"/>
    <property type="match status" value="1"/>
</dbReference>
<protein>
    <submittedName>
        <fullName evidence="5">ATP-binding cassette domain-containing protein</fullName>
    </submittedName>
</protein>
<dbReference type="InterPro" id="IPR003593">
    <property type="entry name" value="AAA+_ATPase"/>
</dbReference>
<dbReference type="Proteomes" id="UP001198983">
    <property type="component" value="Chromosome"/>
</dbReference>
<dbReference type="SMART" id="SM00382">
    <property type="entry name" value="AAA"/>
    <property type="match status" value="1"/>
</dbReference>
<dbReference type="EMBL" id="CP081135">
    <property type="protein sequence ID" value="UEL49201.1"/>
    <property type="molecule type" value="Genomic_DNA"/>
</dbReference>
<reference evidence="5 6" key="1">
    <citation type="journal article" date="2023" name="Int. J. Syst. Evol. Microbiol.">
        <title>Terrisporobacter hibernicus sp. nov., isolated from bovine faeces in Northern Ireland.</title>
        <authorList>
            <person name="Mitchell M."/>
            <person name="Nguyen S.V."/>
            <person name="Connor M."/>
            <person name="Fairley D.J."/>
            <person name="Donoghue O."/>
            <person name="Marshall H."/>
            <person name="Koolman L."/>
            <person name="McMullan G."/>
            <person name="Schaffer K.E."/>
            <person name="McGrath J.W."/>
            <person name="Fanning S."/>
        </authorList>
    </citation>
    <scope>NUCLEOTIDE SEQUENCE [LARGE SCALE GENOMIC DNA]</scope>
    <source>
        <strain evidence="5 6">MCA3</strain>
    </source>
</reference>
<accession>A0AAX2ZJI4</accession>
<sequence length="252" mass="29238">MKKECLVKIENLYKSYEKHDRFKIHKKEVLAGININIQKEEIFGLVGESGCGKSTICNLILGLDKCDRGKIIFDNVDITNMKEKDMRPIRKNLQAVFQDSKSSLNPKMKVYDILNEPLKNYNLENSHRIKELVELVGLDENSLKKYPHEFSGGQRQRISIARSLALNPKFIILDESTSNLDTITLNRILELLKDLKRMFSMTYLVVSHDIDIIKKFCDRVAIMEDGKIVEVLQKDDMENAKHPYTRKLLHIM</sequence>
<dbReference type="InterPro" id="IPR017871">
    <property type="entry name" value="ABC_transporter-like_CS"/>
</dbReference>
<dbReference type="InterPro" id="IPR027417">
    <property type="entry name" value="P-loop_NTPase"/>
</dbReference>
<evidence type="ECO:0000259" key="4">
    <source>
        <dbReference type="PROSITE" id="PS50893"/>
    </source>
</evidence>
<organism evidence="5 6">
    <name type="scientific">Terrisporobacter hibernicus</name>
    <dbReference type="NCBI Taxonomy" id="2813371"/>
    <lineage>
        <taxon>Bacteria</taxon>
        <taxon>Bacillati</taxon>
        <taxon>Bacillota</taxon>
        <taxon>Clostridia</taxon>
        <taxon>Peptostreptococcales</taxon>
        <taxon>Peptostreptococcaceae</taxon>
        <taxon>Terrisporobacter</taxon>
    </lineage>
</organism>
<keyword evidence="1" id="KW-0813">Transport</keyword>
<dbReference type="KEGG" id="tem:JW646_07085"/>
<proteinExistence type="predicted"/>
<dbReference type="PROSITE" id="PS50893">
    <property type="entry name" value="ABC_TRANSPORTER_2"/>
    <property type="match status" value="1"/>
</dbReference>
<name>A0AAX2ZJI4_9FIRM</name>
<dbReference type="AlphaFoldDB" id="A0AAX2ZJI4"/>
<dbReference type="PANTHER" id="PTHR43776">
    <property type="entry name" value="TRANSPORT ATP-BINDING PROTEIN"/>
    <property type="match status" value="1"/>
</dbReference>
<evidence type="ECO:0000256" key="1">
    <source>
        <dbReference type="ARBA" id="ARBA00022448"/>
    </source>
</evidence>
<dbReference type="GO" id="GO:0055085">
    <property type="term" value="P:transmembrane transport"/>
    <property type="evidence" value="ECO:0007669"/>
    <property type="project" value="UniProtKB-ARBA"/>
</dbReference>
<dbReference type="Gene3D" id="3.40.50.300">
    <property type="entry name" value="P-loop containing nucleotide triphosphate hydrolases"/>
    <property type="match status" value="1"/>
</dbReference>
<gene>
    <name evidence="5" type="ORF">JW646_07085</name>
</gene>
<dbReference type="InterPro" id="IPR003439">
    <property type="entry name" value="ABC_transporter-like_ATP-bd"/>
</dbReference>
<keyword evidence="6" id="KW-1185">Reference proteome</keyword>
<dbReference type="SUPFAM" id="SSF52540">
    <property type="entry name" value="P-loop containing nucleoside triphosphate hydrolases"/>
    <property type="match status" value="1"/>
</dbReference>
<keyword evidence="2" id="KW-0547">Nucleotide-binding</keyword>
<dbReference type="GO" id="GO:0016887">
    <property type="term" value="F:ATP hydrolysis activity"/>
    <property type="evidence" value="ECO:0007669"/>
    <property type="project" value="InterPro"/>
</dbReference>
<dbReference type="PROSITE" id="PS00211">
    <property type="entry name" value="ABC_TRANSPORTER_1"/>
    <property type="match status" value="1"/>
</dbReference>
<evidence type="ECO:0000313" key="5">
    <source>
        <dbReference type="EMBL" id="UEL49201.1"/>
    </source>
</evidence>